<feature type="compositionally biased region" description="Polar residues" evidence="1">
    <location>
        <begin position="1"/>
        <end position="26"/>
    </location>
</feature>
<name>A0A9P6IRS8_MORAP</name>
<comment type="caution">
    <text evidence="2">The sequence shown here is derived from an EMBL/GenBank/DDBJ whole genome shotgun (WGS) entry which is preliminary data.</text>
</comment>
<evidence type="ECO:0000313" key="2">
    <source>
        <dbReference type="EMBL" id="KAF9945054.1"/>
    </source>
</evidence>
<dbReference type="Proteomes" id="UP000738359">
    <property type="component" value="Unassembled WGS sequence"/>
</dbReference>
<keyword evidence="3" id="KW-1185">Reference proteome</keyword>
<proteinExistence type="predicted"/>
<protein>
    <submittedName>
        <fullName evidence="2">Uncharacterized protein</fullName>
    </submittedName>
</protein>
<sequence length="144" mass="14675">MNTGNSSPCSTPPQQTHPSSTASSASLGLPAYAQIPTPPTISVNPPSSSSAPHTASSVPNNARGSTPALPTGGPRPTARYNPPVPSRMSGVYSSNNSIYHSNLGPNNGSAGFRRGTSSASSSPPGTPPNGLRDYYLNAAYHRSQ</sequence>
<feature type="region of interest" description="Disordered" evidence="1">
    <location>
        <begin position="1"/>
        <end position="133"/>
    </location>
</feature>
<organism evidence="2 3">
    <name type="scientific">Mortierella alpina</name>
    <name type="common">Oleaginous fungus</name>
    <name type="synonym">Mortierella renispora</name>
    <dbReference type="NCBI Taxonomy" id="64518"/>
    <lineage>
        <taxon>Eukaryota</taxon>
        <taxon>Fungi</taxon>
        <taxon>Fungi incertae sedis</taxon>
        <taxon>Mucoromycota</taxon>
        <taxon>Mortierellomycotina</taxon>
        <taxon>Mortierellomycetes</taxon>
        <taxon>Mortierellales</taxon>
        <taxon>Mortierellaceae</taxon>
        <taxon>Mortierella</taxon>
    </lineage>
</organism>
<evidence type="ECO:0000313" key="3">
    <source>
        <dbReference type="Proteomes" id="UP000738359"/>
    </source>
</evidence>
<dbReference type="AlphaFoldDB" id="A0A9P6IRS8"/>
<gene>
    <name evidence="2" type="ORF">BGZ70_004091</name>
</gene>
<reference evidence="2" key="1">
    <citation type="journal article" date="2020" name="Fungal Divers.">
        <title>Resolving the Mortierellaceae phylogeny through synthesis of multi-gene phylogenetics and phylogenomics.</title>
        <authorList>
            <person name="Vandepol N."/>
            <person name="Liber J."/>
            <person name="Desiro A."/>
            <person name="Na H."/>
            <person name="Kennedy M."/>
            <person name="Barry K."/>
            <person name="Grigoriev I.V."/>
            <person name="Miller A.N."/>
            <person name="O'Donnell K."/>
            <person name="Stajich J.E."/>
            <person name="Bonito G."/>
        </authorList>
    </citation>
    <scope>NUCLEOTIDE SEQUENCE</scope>
    <source>
        <strain evidence="2">CK1249</strain>
    </source>
</reference>
<feature type="non-terminal residue" evidence="2">
    <location>
        <position position="144"/>
    </location>
</feature>
<dbReference type="EMBL" id="JAAAHY010002206">
    <property type="protein sequence ID" value="KAF9945054.1"/>
    <property type="molecule type" value="Genomic_DNA"/>
</dbReference>
<feature type="compositionally biased region" description="Polar residues" evidence="1">
    <location>
        <begin position="91"/>
        <end position="107"/>
    </location>
</feature>
<feature type="compositionally biased region" description="Low complexity" evidence="1">
    <location>
        <begin position="45"/>
        <end position="59"/>
    </location>
</feature>
<evidence type="ECO:0000256" key="1">
    <source>
        <dbReference type="SAM" id="MobiDB-lite"/>
    </source>
</evidence>
<accession>A0A9P6IRS8</accession>
<feature type="compositionally biased region" description="Low complexity" evidence="1">
    <location>
        <begin position="108"/>
        <end position="123"/>
    </location>
</feature>